<dbReference type="HOGENOM" id="CLU_020372_0_0_1"/>
<dbReference type="GO" id="GO:0016787">
    <property type="term" value="F:hydrolase activity"/>
    <property type="evidence" value="ECO:0007669"/>
    <property type="project" value="UniProtKB-KW"/>
</dbReference>
<evidence type="ECO:0000259" key="4">
    <source>
        <dbReference type="Pfam" id="PF07859"/>
    </source>
</evidence>
<name>S8FQF8_FOMSC</name>
<evidence type="ECO:0000256" key="3">
    <source>
        <dbReference type="SAM" id="MobiDB-lite"/>
    </source>
</evidence>
<organism evidence="5 6">
    <name type="scientific">Fomitopsis schrenkii</name>
    <name type="common">Brown rot fungus</name>
    <dbReference type="NCBI Taxonomy" id="2126942"/>
    <lineage>
        <taxon>Eukaryota</taxon>
        <taxon>Fungi</taxon>
        <taxon>Dikarya</taxon>
        <taxon>Basidiomycota</taxon>
        <taxon>Agaricomycotina</taxon>
        <taxon>Agaricomycetes</taxon>
        <taxon>Polyporales</taxon>
        <taxon>Fomitopsis</taxon>
    </lineage>
</organism>
<accession>S8FQF8</accession>
<dbReference type="InterPro" id="IPR050300">
    <property type="entry name" value="GDXG_lipolytic_enzyme"/>
</dbReference>
<feature type="region of interest" description="Disordered" evidence="3">
    <location>
        <begin position="1"/>
        <end position="72"/>
    </location>
</feature>
<reference evidence="5 6" key="1">
    <citation type="journal article" date="2012" name="Science">
        <title>The Paleozoic origin of enzymatic lignin decomposition reconstructed from 31 fungal genomes.</title>
        <authorList>
            <person name="Floudas D."/>
            <person name="Binder M."/>
            <person name="Riley R."/>
            <person name="Barry K."/>
            <person name="Blanchette R.A."/>
            <person name="Henrissat B."/>
            <person name="Martinez A.T."/>
            <person name="Otillar R."/>
            <person name="Spatafora J.W."/>
            <person name="Yadav J.S."/>
            <person name="Aerts A."/>
            <person name="Benoit I."/>
            <person name="Boyd A."/>
            <person name="Carlson A."/>
            <person name="Copeland A."/>
            <person name="Coutinho P.M."/>
            <person name="de Vries R.P."/>
            <person name="Ferreira P."/>
            <person name="Findley K."/>
            <person name="Foster B."/>
            <person name="Gaskell J."/>
            <person name="Glotzer D."/>
            <person name="Gorecki P."/>
            <person name="Heitman J."/>
            <person name="Hesse C."/>
            <person name="Hori C."/>
            <person name="Igarashi K."/>
            <person name="Jurgens J.A."/>
            <person name="Kallen N."/>
            <person name="Kersten P."/>
            <person name="Kohler A."/>
            <person name="Kuees U."/>
            <person name="Kumar T.K.A."/>
            <person name="Kuo A."/>
            <person name="LaButti K."/>
            <person name="Larrondo L.F."/>
            <person name="Lindquist E."/>
            <person name="Ling A."/>
            <person name="Lombard V."/>
            <person name="Lucas S."/>
            <person name="Lundell T."/>
            <person name="Martin R."/>
            <person name="McLaughlin D.J."/>
            <person name="Morgenstern I."/>
            <person name="Morin E."/>
            <person name="Murat C."/>
            <person name="Nagy L.G."/>
            <person name="Nolan M."/>
            <person name="Ohm R.A."/>
            <person name="Patyshakuliyeva A."/>
            <person name="Rokas A."/>
            <person name="Ruiz-Duenas F.J."/>
            <person name="Sabat G."/>
            <person name="Salamov A."/>
            <person name="Samejima M."/>
            <person name="Schmutz J."/>
            <person name="Slot J.C."/>
            <person name="St John F."/>
            <person name="Stenlid J."/>
            <person name="Sun H."/>
            <person name="Sun S."/>
            <person name="Syed K."/>
            <person name="Tsang A."/>
            <person name="Wiebenga A."/>
            <person name="Young D."/>
            <person name="Pisabarro A."/>
            <person name="Eastwood D.C."/>
            <person name="Martin F."/>
            <person name="Cullen D."/>
            <person name="Grigoriev I.V."/>
            <person name="Hibbett D.S."/>
        </authorList>
    </citation>
    <scope>NUCLEOTIDE SEQUENCE</scope>
    <source>
        <strain evidence="6">FP-58527</strain>
    </source>
</reference>
<dbReference type="InParanoid" id="S8FQF8"/>
<comment type="similarity">
    <text evidence="1">Belongs to the 'GDXG' lipolytic enzyme family.</text>
</comment>
<dbReference type="OrthoDB" id="408631at2759"/>
<dbReference type="SUPFAM" id="SSF53474">
    <property type="entry name" value="alpha/beta-Hydrolases"/>
    <property type="match status" value="1"/>
</dbReference>
<proteinExistence type="inferred from homology"/>
<feature type="compositionally biased region" description="Basic residues" evidence="3">
    <location>
        <begin position="705"/>
        <end position="715"/>
    </location>
</feature>
<feature type="region of interest" description="Disordered" evidence="3">
    <location>
        <begin position="470"/>
        <end position="606"/>
    </location>
</feature>
<feature type="domain" description="Alpha/beta hydrolase fold-3" evidence="4">
    <location>
        <begin position="233"/>
        <end position="440"/>
    </location>
</feature>
<protein>
    <recommendedName>
        <fullName evidence="4">Alpha/beta hydrolase fold-3 domain-containing protein</fullName>
    </recommendedName>
</protein>
<dbReference type="Pfam" id="PF07859">
    <property type="entry name" value="Abhydrolase_3"/>
    <property type="match status" value="1"/>
</dbReference>
<feature type="compositionally biased region" description="Basic and acidic residues" evidence="3">
    <location>
        <begin position="578"/>
        <end position="590"/>
    </location>
</feature>
<feature type="compositionally biased region" description="Polar residues" evidence="3">
    <location>
        <begin position="654"/>
        <end position="663"/>
    </location>
</feature>
<dbReference type="eggNOG" id="KOG1515">
    <property type="taxonomic scope" value="Eukaryota"/>
</dbReference>
<dbReference type="PROSITE" id="PS01173">
    <property type="entry name" value="LIPASE_GDXG_HIS"/>
    <property type="match status" value="1"/>
</dbReference>
<dbReference type="Proteomes" id="UP000015241">
    <property type="component" value="Unassembled WGS sequence"/>
</dbReference>
<dbReference type="Gene3D" id="3.40.50.1820">
    <property type="entry name" value="alpha/beta hydrolase"/>
    <property type="match status" value="1"/>
</dbReference>
<gene>
    <name evidence="5" type="ORF">FOMPIDRAFT_1116095</name>
</gene>
<dbReference type="PANTHER" id="PTHR48081:SF26">
    <property type="entry name" value="ALPHA_BETA HYDROLASE FOLD-3 DOMAIN-CONTAINING PROTEIN"/>
    <property type="match status" value="1"/>
</dbReference>
<keyword evidence="2" id="KW-0378">Hydrolase</keyword>
<feature type="compositionally biased region" description="Basic and acidic residues" evidence="3">
    <location>
        <begin position="515"/>
        <end position="535"/>
    </location>
</feature>
<dbReference type="AlphaFoldDB" id="S8FQF8"/>
<dbReference type="STRING" id="743788.S8FQF8"/>
<dbReference type="EMBL" id="KE504130">
    <property type="protein sequence ID" value="EPT03506.1"/>
    <property type="molecule type" value="Genomic_DNA"/>
</dbReference>
<evidence type="ECO:0000313" key="6">
    <source>
        <dbReference type="Proteomes" id="UP000015241"/>
    </source>
</evidence>
<dbReference type="InterPro" id="IPR013094">
    <property type="entry name" value="AB_hydrolase_3"/>
</dbReference>
<dbReference type="InterPro" id="IPR029058">
    <property type="entry name" value="AB_hydrolase_fold"/>
</dbReference>
<dbReference type="FunFam" id="3.40.50.1820:FF:000252">
    <property type="entry name" value="Related to calmodulin-dependent protein kinase"/>
    <property type="match status" value="1"/>
</dbReference>
<dbReference type="PANTHER" id="PTHR48081">
    <property type="entry name" value="AB HYDROLASE SUPERFAMILY PROTEIN C4A8.06C"/>
    <property type="match status" value="1"/>
</dbReference>
<sequence length="715" mass="79182">MPWPFSLLWPGNPEPQQDEPEDSENADGSAKQAVSSATKEVADAAPSPSHLLRHFEKPGVPPSARVGDPKLKQRERQPLSLLQLSRFAAVGAVKATELFADLVYHHVWGPRRKSWTIEMTLLSALMRNIGQHSHLGDMTLIRMLLSISGYIPVTSDALVTPVTFSVRCRRLPGILSELDAAEDGKRELSGEWVVGKRTWRRLQKEWRAQRGQAKFSAAPTSAAHAHRRNERVVLYLHGGAYYTCSAASHRLITIPLAKYLDARLFALDYRLAPETRFPGPLHDAVSAYLRMVDDLHIPPENIIIAGDSAGGGLSLALLLYLRDNGFTLPAGAILFSPWVDLTMSCDSWDSNADYDIVPRPIPGDHLNPIACYLGEHMEKFLTHPYASPLFGDFNGLPPMLIQAGECEVLRDENTLLAHKAKLAGVEVRHELYEDAVHVFQALPFLETAQLAFGSCRDFVLHFLPQYQRKTPQGLAGETERGLEEEIGTGAQRVVAGDGTETASRREDISGSSAEQSRERPPLTADAGREESPSRSDEDEPSWSTRWPTPSESEESEDEGDHLRMKRKNTATALQVKPHAPESDRPTVKAHSERHKPHPRPSLRRLRSTFSFIADASYRSASEHVLSAPAHRERGEPALENQHAAAASNIRPRTATLSMASVPSPTARKTLGHDASHPDIHSLIQQYASTGPAHETMTIRPEDSPRRRRSRTLSGR</sequence>
<keyword evidence="6" id="KW-1185">Reference proteome</keyword>
<evidence type="ECO:0000256" key="1">
    <source>
        <dbReference type="ARBA" id="ARBA00010515"/>
    </source>
</evidence>
<feature type="compositionally biased region" description="Basic and acidic residues" evidence="3">
    <location>
        <begin position="670"/>
        <end position="679"/>
    </location>
</feature>
<feature type="compositionally biased region" description="Basic residues" evidence="3">
    <location>
        <begin position="591"/>
        <end position="606"/>
    </location>
</feature>
<evidence type="ECO:0000256" key="2">
    <source>
        <dbReference type="ARBA" id="ARBA00022801"/>
    </source>
</evidence>
<dbReference type="InterPro" id="IPR002168">
    <property type="entry name" value="Lipase_GDXG_HIS_AS"/>
</dbReference>
<feature type="compositionally biased region" description="Acidic residues" evidence="3">
    <location>
        <begin position="16"/>
        <end position="25"/>
    </location>
</feature>
<evidence type="ECO:0000313" key="5">
    <source>
        <dbReference type="EMBL" id="EPT03506.1"/>
    </source>
</evidence>
<feature type="region of interest" description="Disordered" evidence="3">
    <location>
        <begin position="623"/>
        <end position="715"/>
    </location>
</feature>